<dbReference type="EMBL" id="JAYKXN010000004">
    <property type="protein sequence ID" value="KAK7293435.1"/>
    <property type="molecule type" value="Genomic_DNA"/>
</dbReference>
<evidence type="ECO:0000313" key="1">
    <source>
        <dbReference type="EMBL" id="KAK7293435.1"/>
    </source>
</evidence>
<sequence length="218" mass="24523">MFSPTRPFNRNRSQKSLLPWKEIVLPKDKGGLGLRSTRENNIALLGKLIDAFLHDRGKWWVQVLAKKYLGPNAMLAGTYKAGDTYVWKGIIKAVKELGQGFRSATGSRHMGRWQMGTFETLTIFPGELKDVILQVSSNPMNPMGEDSLQWIGNPNGIYNMNGLYINALLVIEFGNKYGKSPVPGMELQRASIFRERGNNRVVDAMARVNLQDSILKRV</sequence>
<dbReference type="AlphaFoldDB" id="A0AAN9PC55"/>
<accession>A0AAN9PC55</accession>
<keyword evidence="2" id="KW-1185">Reference proteome</keyword>
<proteinExistence type="predicted"/>
<name>A0AAN9PC55_CLITE</name>
<gene>
    <name evidence="1" type="ORF">RJT34_16300</name>
</gene>
<dbReference type="Proteomes" id="UP001359559">
    <property type="component" value="Unassembled WGS sequence"/>
</dbReference>
<reference evidence="1 2" key="1">
    <citation type="submission" date="2024-01" db="EMBL/GenBank/DDBJ databases">
        <title>The genomes of 5 underutilized Papilionoideae crops provide insights into root nodulation and disease resistance.</title>
        <authorList>
            <person name="Yuan L."/>
        </authorList>
    </citation>
    <scope>NUCLEOTIDE SEQUENCE [LARGE SCALE GENOMIC DNA]</scope>
    <source>
        <strain evidence="1">LY-2023</strain>
        <tissue evidence="1">Leaf</tissue>
    </source>
</reference>
<evidence type="ECO:0000313" key="2">
    <source>
        <dbReference type="Proteomes" id="UP001359559"/>
    </source>
</evidence>
<protein>
    <submittedName>
        <fullName evidence="1">Uncharacterized protein</fullName>
    </submittedName>
</protein>
<comment type="caution">
    <text evidence="1">The sequence shown here is derived from an EMBL/GenBank/DDBJ whole genome shotgun (WGS) entry which is preliminary data.</text>
</comment>
<organism evidence="1 2">
    <name type="scientific">Clitoria ternatea</name>
    <name type="common">Butterfly pea</name>
    <dbReference type="NCBI Taxonomy" id="43366"/>
    <lineage>
        <taxon>Eukaryota</taxon>
        <taxon>Viridiplantae</taxon>
        <taxon>Streptophyta</taxon>
        <taxon>Embryophyta</taxon>
        <taxon>Tracheophyta</taxon>
        <taxon>Spermatophyta</taxon>
        <taxon>Magnoliopsida</taxon>
        <taxon>eudicotyledons</taxon>
        <taxon>Gunneridae</taxon>
        <taxon>Pentapetalae</taxon>
        <taxon>rosids</taxon>
        <taxon>fabids</taxon>
        <taxon>Fabales</taxon>
        <taxon>Fabaceae</taxon>
        <taxon>Papilionoideae</taxon>
        <taxon>50 kb inversion clade</taxon>
        <taxon>NPAAA clade</taxon>
        <taxon>indigoferoid/millettioid clade</taxon>
        <taxon>Phaseoleae</taxon>
        <taxon>Clitoria</taxon>
    </lineage>
</organism>